<proteinExistence type="predicted"/>
<keyword evidence="2" id="KW-1185">Reference proteome</keyword>
<dbReference type="Proteomes" id="UP000031036">
    <property type="component" value="Unassembled WGS sequence"/>
</dbReference>
<protein>
    <submittedName>
        <fullName evidence="1">Uncharacterized protein</fullName>
    </submittedName>
</protein>
<accession>A0A0B2V8M8</accession>
<reference evidence="1 2" key="1">
    <citation type="submission" date="2014-11" db="EMBL/GenBank/DDBJ databases">
        <title>Genetic blueprint of the zoonotic pathogen Toxocara canis.</title>
        <authorList>
            <person name="Zhu X.-Q."/>
            <person name="Korhonen P.K."/>
            <person name="Cai H."/>
            <person name="Young N.D."/>
            <person name="Nejsum P."/>
            <person name="von Samson-Himmelstjerna G."/>
            <person name="Boag P.R."/>
            <person name="Tan P."/>
            <person name="Li Q."/>
            <person name="Min J."/>
            <person name="Yang Y."/>
            <person name="Wang X."/>
            <person name="Fang X."/>
            <person name="Hall R.S."/>
            <person name="Hofmann A."/>
            <person name="Sternberg P.W."/>
            <person name="Jex A.R."/>
            <person name="Gasser R.B."/>
        </authorList>
    </citation>
    <scope>NUCLEOTIDE SEQUENCE [LARGE SCALE GENOMIC DNA]</scope>
    <source>
        <strain evidence="1">PN_DK_2014</strain>
    </source>
</reference>
<dbReference type="AlphaFoldDB" id="A0A0B2V8M8"/>
<gene>
    <name evidence="1" type="ORF">Tcan_11508</name>
</gene>
<name>A0A0B2V8M8_TOXCA</name>
<evidence type="ECO:0000313" key="2">
    <source>
        <dbReference type="Proteomes" id="UP000031036"/>
    </source>
</evidence>
<evidence type="ECO:0000313" key="1">
    <source>
        <dbReference type="EMBL" id="KHN77908.1"/>
    </source>
</evidence>
<dbReference type="EMBL" id="JPKZ01002212">
    <property type="protein sequence ID" value="KHN77908.1"/>
    <property type="molecule type" value="Genomic_DNA"/>
</dbReference>
<sequence>MPELLSLSAIWPLCYSIYFMETHCSEKEAFSTSAITFLLLALCFHAILHQTGSYDILTNCLSMPDMFPCDIASDQHDILTNCLSLLDMFPRDIASDTYFDQLLVTAEQFFIPAKQREPFRSSNVQSVEHVSNSFRGGMNSTNMKWIKR</sequence>
<comment type="caution">
    <text evidence="1">The sequence shown here is derived from an EMBL/GenBank/DDBJ whole genome shotgun (WGS) entry which is preliminary data.</text>
</comment>
<organism evidence="1 2">
    <name type="scientific">Toxocara canis</name>
    <name type="common">Canine roundworm</name>
    <dbReference type="NCBI Taxonomy" id="6265"/>
    <lineage>
        <taxon>Eukaryota</taxon>
        <taxon>Metazoa</taxon>
        <taxon>Ecdysozoa</taxon>
        <taxon>Nematoda</taxon>
        <taxon>Chromadorea</taxon>
        <taxon>Rhabditida</taxon>
        <taxon>Spirurina</taxon>
        <taxon>Ascaridomorpha</taxon>
        <taxon>Ascaridoidea</taxon>
        <taxon>Toxocaridae</taxon>
        <taxon>Toxocara</taxon>
    </lineage>
</organism>